<gene>
    <name evidence="2" type="ORF">ACFOW9_15940</name>
</gene>
<comment type="caution">
    <text evidence="2">The sequence shown here is derived from an EMBL/GenBank/DDBJ whole genome shotgun (WGS) entry which is preliminary data.</text>
</comment>
<dbReference type="InterPro" id="IPR001387">
    <property type="entry name" value="Cro/C1-type_HTH"/>
</dbReference>
<dbReference type="Proteomes" id="UP001595773">
    <property type="component" value="Unassembled WGS sequence"/>
</dbReference>
<dbReference type="PROSITE" id="PS50943">
    <property type="entry name" value="HTH_CROC1"/>
    <property type="match status" value="1"/>
</dbReference>
<feature type="domain" description="HTH cro/C1-type" evidence="1">
    <location>
        <begin position="34"/>
        <end position="91"/>
    </location>
</feature>
<proteinExistence type="predicted"/>
<sequence length="144" mass="15667">MSSLMHLLTIDHSSRSQLLGVELAKNDYRLVRDLIRLRKQLGVSQEQLADKMGVTQPTVSAFESMDSDPKLSTIRRYSKALGVLVTHKAAIADESSTVSAADGFTRAVWHTAPKLTIPVTLSHLSSFALAAPMEATRTDFALSA</sequence>
<evidence type="ECO:0000259" key="1">
    <source>
        <dbReference type="PROSITE" id="PS50943"/>
    </source>
</evidence>
<evidence type="ECO:0000313" key="3">
    <source>
        <dbReference type="Proteomes" id="UP001595773"/>
    </source>
</evidence>
<dbReference type="CDD" id="cd00093">
    <property type="entry name" value="HTH_XRE"/>
    <property type="match status" value="1"/>
</dbReference>
<dbReference type="SUPFAM" id="SSF47413">
    <property type="entry name" value="lambda repressor-like DNA-binding domains"/>
    <property type="match status" value="1"/>
</dbReference>
<name>A0ABV8R538_9MICC</name>
<dbReference type="InterPro" id="IPR010982">
    <property type="entry name" value="Lambda_DNA-bd_dom_sf"/>
</dbReference>
<dbReference type="EMBL" id="JBHSCQ010000022">
    <property type="protein sequence ID" value="MFC4267100.1"/>
    <property type="molecule type" value="Genomic_DNA"/>
</dbReference>
<dbReference type="SMART" id="SM00530">
    <property type="entry name" value="HTH_XRE"/>
    <property type="match status" value="1"/>
</dbReference>
<dbReference type="Gene3D" id="1.10.260.40">
    <property type="entry name" value="lambda repressor-like DNA-binding domains"/>
    <property type="match status" value="1"/>
</dbReference>
<dbReference type="Pfam" id="PF01381">
    <property type="entry name" value="HTH_3"/>
    <property type="match status" value="1"/>
</dbReference>
<keyword evidence="3" id="KW-1185">Reference proteome</keyword>
<organism evidence="2 3">
    <name type="scientific">Arthrobacter cryoconiti</name>
    <dbReference type="NCBI Taxonomy" id="748907"/>
    <lineage>
        <taxon>Bacteria</taxon>
        <taxon>Bacillati</taxon>
        <taxon>Actinomycetota</taxon>
        <taxon>Actinomycetes</taxon>
        <taxon>Micrococcales</taxon>
        <taxon>Micrococcaceae</taxon>
        <taxon>Arthrobacter</taxon>
    </lineage>
</organism>
<evidence type="ECO:0000313" key="2">
    <source>
        <dbReference type="EMBL" id="MFC4267100.1"/>
    </source>
</evidence>
<protein>
    <submittedName>
        <fullName evidence="2">Helix-turn-helix domain-containing protein</fullName>
    </submittedName>
</protein>
<accession>A0ABV8R538</accession>
<dbReference type="RefSeq" id="WP_230065693.1">
    <property type="nucleotide sequence ID" value="NZ_BAABLL010000010.1"/>
</dbReference>
<reference evidence="3" key="1">
    <citation type="journal article" date="2019" name="Int. J. Syst. Evol. Microbiol.">
        <title>The Global Catalogue of Microorganisms (GCM) 10K type strain sequencing project: providing services to taxonomists for standard genome sequencing and annotation.</title>
        <authorList>
            <consortium name="The Broad Institute Genomics Platform"/>
            <consortium name="The Broad Institute Genome Sequencing Center for Infectious Disease"/>
            <person name="Wu L."/>
            <person name="Ma J."/>
        </authorList>
    </citation>
    <scope>NUCLEOTIDE SEQUENCE [LARGE SCALE GENOMIC DNA]</scope>
    <source>
        <strain evidence="3">CGMCC 1.10698</strain>
    </source>
</reference>